<gene>
    <name evidence="3" type="ORF">PVAR5_2329</name>
</gene>
<dbReference type="PANTHER" id="PTHR32305:SF15">
    <property type="entry name" value="PROTEIN RHSA-RELATED"/>
    <property type="match status" value="1"/>
</dbReference>
<dbReference type="HOGENOM" id="CLU_002146_1_0_1"/>
<feature type="domain" description="Teneurin-like YD-shell" evidence="2">
    <location>
        <begin position="1007"/>
        <end position="1334"/>
    </location>
</feature>
<keyword evidence="1" id="KW-0677">Repeat</keyword>
<dbReference type="Pfam" id="PF25023">
    <property type="entry name" value="TEN_YD-shell"/>
    <property type="match status" value="1"/>
</dbReference>
<dbReference type="EMBL" id="BAUL01000066">
    <property type="protein sequence ID" value="GAD93715.1"/>
    <property type="molecule type" value="Genomic_DNA"/>
</dbReference>
<organism evidence="3 4">
    <name type="scientific">Byssochlamys spectabilis (strain No. 5 / NBRC 109023)</name>
    <name type="common">Paecilomyces variotii</name>
    <dbReference type="NCBI Taxonomy" id="1356009"/>
    <lineage>
        <taxon>Eukaryota</taxon>
        <taxon>Fungi</taxon>
        <taxon>Dikarya</taxon>
        <taxon>Ascomycota</taxon>
        <taxon>Pezizomycotina</taxon>
        <taxon>Eurotiomycetes</taxon>
        <taxon>Eurotiomycetidae</taxon>
        <taxon>Eurotiales</taxon>
        <taxon>Thermoascaceae</taxon>
        <taxon>Paecilomyces</taxon>
    </lineage>
</organism>
<protein>
    <recommendedName>
        <fullName evidence="2">Teneurin-like YD-shell domain-containing protein</fullName>
    </recommendedName>
</protein>
<name>V5HVH9_BYSSN</name>
<proteinExistence type="predicted"/>
<dbReference type="InterPro" id="IPR056823">
    <property type="entry name" value="TEN-like_YD-shell"/>
</dbReference>
<evidence type="ECO:0000256" key="1">
    <source>
        <dbReference type="ARBA" id="ARBA00022737"/>
    </source>
</evidence>
<dbReference type="InterPro" id="IPR022385">
    <property type="entry name" value="Rhs_assc_core"/>
</dbReference>
<dbReference type="Gene3D" id="2.180.10.10">
    <property type="entry name" value="RHS repeat-associated core"/>
    <property type="match status" value="2"/>
</dbReference>
<reference evidence="4" key="1">
    <citation type="journal article" date="2014" name="Genome Announc.">
        <title>Draft genome sequence of the formaldehyde-resistant fungus Byssochlamys spectabilis No. 5 (anamorph Paecilomyces variotii No. 5) (NBRC109023).</title>
        <authorList>
            <person name="Oka T."/>
            <person name="Ekino K."/>
            <person name="Fukuda K."/>
            <person name="Nomura Y."/>
        </authorList>
    </citation>
    <scope>NUCLEOTIDE SEQUENCE [LARGE SCALE GENOMIC DNA]</scope>
    <source>
        <strain evidence="4">No. 5 / NBRC 109023</strain>
    </source>
</reference>
<dbReference type="Gene3D" id="2.60.120.330">
    <property type="entry name" value="B-lactam Antibiotic, Isopenicillin N Synthase, Chain"/>
    <property type="match status" value="1"/>
</dbReference>
<dbReference type="InterPro" id="IPR006530">
    <property type="entry name" value="YD"/>
</dbReference>
<dbReference type="SUPFAM" id="SSF51197">
    <property type="entry name" value="Clavaminate synthase-like"/>
    <property type="match status" value="1"/>
</dbReference>
<dbReference type="Proteomes" id="UP000018001">
    <property type="component" value="Unassembled WGS sequence"/>
</dbReference>
<dbReference type="eggNOG" id="ENOG502QWB4">
    <property type="taxonomic scope" value="Eukaryota"/>
</dbReference>
<keyword evidence="4" id="KW-1185">Reference proteome</keyword>
<evidence type="ECO:0000259" key="2">
    <source>
        <dbReference type="Pfam" id="PF25023"/>
    </source>
</evidence>
<dbReference type="NCBIfam" id="TIGR01643">
    <property type="entry name" value="YD_repeat_2x"/>
    <property type="match status" value="3"/>
</dbReference>
<evidence type="ECO:0000313" key="3">
    <source>
        <dbReference type="EMBL" id="GAD93715.1"/>
    </source>
</evidence>
<dbReference type="InterPro" id="IPR027443">
    <property type="entry name" value="IPNS-like_sf"/>
</dbReference>
<dbReference type="InParanoid" id="V5HVH9"/>
<sequence length="1732" mass="193998">MASSQSTVYSQGFNFGSFIQEGVDPRTGQFTCTITLFETPANTINCPPLKLCLSFNPLNNQDIGFGVGWSLNLSSFQHRGSMTLSLSTGEHFKIAEEGGELKVKDQKLQSFQFKKLDTEFQITHKSGLMEILSNHGDIYNVYVPTEIQAPSGRSLKLEWIAFENQPRLANIQDVQDGFKTLFHIEYEELNVTFKRAPGSSEESTLIAKKSNHQLDELQLPAENTSESFVYETFTYDEDGRKYNITCLKEVTRSSGLVEKAVHQEKGHKLPNKAPYHTIPYVVEHTADPRIQPPITTSYSYSPNNFFGQNGVSSWSYDEDNLYRAIDNYQYTSTVKVTDGPERKYTYNKYHLLTRTEQTKGNKQVITETTYYASVDKDFWQQPAQYQLPTCIKISYRDTSTGQTSPDPHTTYHEYDEFGNPTLEARAGITTRRVYYSPEGEKDLCPRDPHDFFKRHVKSETVIPAASPYQTPTRRKGYKYLRLDTVAGSLTKYFIAVQQMQTVEENKDLLSTEYTYVQKDKAPYTDHGRLQSLVTLVGGQSHSTRIWGYDYSITDRLTESTETKSFDGNTIKDETTYCMLTGLIRAQRNDNGVEEIYDYDKMGRLVKATVSRGTAFEATRQHEYAIAPGGAGYCLTATDAKGLKTRYITDGFERICRVERQDDDWQYPGAADNGTFRAVQELRYDQIGQCIQVDSIDLLRAQNTTTEERTKKYLAYDDWGQVCKTTDSSGVTTLALTDPINLTQTRGIEGQGKIRTQFNLLGVPTQTAILHKDGSVYSKVDYDYDGLGRLIKETDNLGRIKQFQVDSYDRVTQTSWPDGRTSKTQFAAWSTAALPVSIDVNDQAVGTQSFDGLGRPRVRTVGGRTTIKTYQRSTPKPIQIMMPNGDKHNLTYEPELNDALTTVKSFDGADMYQHDKQSGVTIGLNGTYSTENRRYLPSGLLVEESFEIDQKRKFSTQSTYSMNGKLQTYTDVHGQKHTLQYDGFGRPQQLVQGTAQATFAYDEASRLYESCIQDGNQSLTTRRKYDEFGREVYRTVFQGAETMYQLSQTYNETSLITRRQIQDGKATVLRDETYQYDSCDRLVDYQCEGLRPPVNEKGHELQHQHFTFDQYNNLVQVSTTFPDGGENKQNKTCHFYSTKDPTQLIRITNTHPKYPAEINLEYDENGRLTRDEQGRTLQYDTRNRLRAVQDKGQIISQYHYDAAGKLVCQEMQGKSTCLHYHGDALIATTGDSKVSYIYDGNTYWGQALQQGEKAQTQLWASDAHESILAWVDTQKPDDINHQQYAPYGYSTGKSSIGFNGHWKDPVTGWYHLGNGYRIYNPVLMRFHTPDSWSPFTSGEINPYAYCLGDPINNTDPSGHMAMTGRDWAIMGVGVAVGILVGIFTAGAGTAIAVGTSIAVGSLTDAATGAIFDAASGKSPSIQSIGTDMLLGAVGGAGGEVVGRGFAAGAKALSRGVKGILEAGEKLRVAGGVPGRHIERIPIETLPISQLLLRDINFSQDSIRATFANGTSVLDEITRIRGMATTEEMVAAVNEFPRISVARLPVSDGNIKMSMWFSFDNRRLAVFKASLRGIEDQRINVRVLTAEEAADHWRKLTTGDYGQSLNIREEGIVLGLSESVLLEMHCGAENESRLLHYPTIPASVIKDGNVTRIARNTDFGTITLLFQASVDGLEVEIQKNYGQFCPVVSEKTDIIINIGDPRHQLRNDVQSSLSSCPFPTGSEAVGMRIFLGVS</sequence>
<evidence type="ECO:0000313" key="4">
    <source>
        <dbReference type="Proteomes" id="UP000018001"/>
    </source>
</evidence>
<dbReference type="NCBIfam" id="TIGR03696">
    <property type="entry name" value="Rhs_assc_core"/>
    <property type="match status" value="1"/>
</dbReference>
<dbReference type="InterPro" id="IPR050708">
    <property type="entry name" value="T6SS_VgrG/RHS"/>
</dbReference>
<comment type="caution">
    <text evidence="3">The sequence shown here is derived from an EMBL/GenBank/DDBJ whole genome shotgun (WGS) entry which is preliminary data.</text>
</comment>
<dbReference type="OrthoDB" id="442731at2759"/>
<dbReference type="PANTHER" id="PTHR32305">
    <property type="match status" value="1"/>
</dbReference>
<accession>V5HVH9</accession>